<dbReference type="PANTHER" id="PTHR43464">
    <property type="entry name" value="METHYLTRANSFERASE"/>
    <property type="match status" value="1"/>
</dbReference>
<keyword evidence="2 5" id="KW-0808">Transferase</keyword>
<dbReference type="EC" id="2.1.1.222" evidence="5"/>
<feature type="domain" description="Methyltransferase type 11" evidence="4">
    <location>
        <begin position="22"/>
        <end position="106"/>
    </location>
</feature>
<dbReference type="SUPFAM" id="SSF53335">
    <property type="entry name" value="S-adenosyl-L-methionine-dependent methyltransferases"/>
    <property type="match status" value="1"/>
</dbReference>
<name>A0ABW7GWX2_9BURK</name>
<protein>
    <submittedName>
        <fullName evidence="5">Class I SAM-dependent methyltransferase</fullName>
        <ecNumber evidence="5">2.1.1.222</ecNumber>
        <ecNumber evidence="5">2.1.1.64</ecNumber>
    </submittedName>
</protein>
<accession>A0ABW7GWX2</accession>
<gene>
    <name evidence="5" type="ORF">ACG01O_07635</name>
</gene>
<dbReference type="RefSeq" id="WP_394383177.1">
    <property type="nucleotide sequence ID" value="NZ_JBIGIB010000002.1"/>
</dbReference>
<keyword evidence="3" id="KW-0949">S-adenosyl-L-methionine</keyword>
<dbReference type="GO" id="GO:0061542">
    <property type="term" value="F:3-demethylubiquinol 3-O-methyltransferase activity"/>
    <property type="evidence" value="ECO:0007669"/>
    <property type="project" value="UniProtKB-EC"/>
</dbReference>
<dbReference type="EC" id="2.1.1.64" evidence="5"/>
<evidence type="ECO:0000256" key="3">
    <source>
        <dbReference type="ARBA" id="ARBA00022691"/>
    </source>
</evidence>
<sequence length="168" mass="18689">MNPSDWLQRWAPHVAGGPGTALDVACGGGRNLRWLAQAGWRVTGVDRDEAAIAPLASLARIVQADIESAPWPLPGESFDLVLVCNYLWRPCLEAIRASVKPSGWLIWETFADGQQHIGRPRRPEFLLQRGELLRVFNDWHIVAYEDVFESGVNPRYVQRVAAVKPPAA</sequence>
<evidence type="ECO:0000256" key="1">
    <source>
        <dbReference type="ARBA" id="ARBA00022603"/>
    </source>
</evidence>
<dbReference type="Proteomes" id="UP001606303">
    <property type="component" value="Unassembled WGS sequence"/>
</dbReference>
<organism evidence="5 6">
    <name type="scientific">Pelomonas baiyunensis</name>
    <dbReference type="NCBI Taxonomy" id="3299026"/>
    <lineage>
        <taxon>Bacteria</taxon>
        <taxon>Pseudomonadati</taxon>
        <taxon>Pseudomonadota</taxon>
        <taxon>Betaproteobacteria</taxon>
        <taxon>Burkholderiales</taxon>
        <taxon>Sphaerotilaceae</taxon>
        <taxon>Roseateles</taxon>
    </lineage>
</organism>
<dbReference type="PANTHER" id="PTHR43464:SF19">
    <property type="entry name" value="UBIQUINONE BIOSYNTHESIS O-METHYLTRANSFERASE, MITOCHONDRIAL"/>
    <property type="match status" value="1"/>
</dbReference>
<keyword evidence="6" id="KW-1185">Reference proteome</keyword>
<evidence type="ECO:0000313" key="6">
    <source>
        <dbReference type="Proteomes" id="UP001606303"/>
    </source>
</evidence>
<proteinExistence type="predicted"/>
<evidence type="ECO:0000256" key="2">
    <source>
        <dbReference type="ARBA" id="ARBA00022679"/>
    </source>
</evidence>
<dbReference type="EMBL" id="JBIGIB010000002">
    <property type="protein sequence ID" value="MFG6466471.1"/>
    <property type="molecule type" value="Genomic_DNA"/>
</dbReference>
<evidence type="ECO:0000259" key="4">
    <source>
        <dbReference type="Pfam" id="PF08241"/>
    </source>
</evidence>
<dbReference type="CDD" id="cd02440">
    <property type="entry name" value="AdoMet_MTases"/>
    <property type="match status" value="1"/>
</dbReference>
<dbReference type="Pfam" id="PF08241">
    <property type="entry name" value="Methyltransf_11"/>
    <property type="match status" value="1"/>
</dbReference>
<reference evidence="5 6" key="1">
    <citation type="submission" date="2024-08" db="EMBL/GenBank/DDBJ databases">
        <authorList>
            <person name="Lu H."/>
        </authorList>
    </citation>
    <scope>NUCLEOTIDE SEQUENCE [LARGE SCALE GENOMIC DNA]</scope>
    <source>
        <strain evidence="5 6">BYS87W</strain>
    </source>
</reference>
<comment type="caution">
    <text evidence="5">The sequence shown here is derived from an EMBL/GenBank/DDBJ whole genome shotgun (WGS) entry which is preliminary data.</text>
</comment>
<dbReference type="GO" id="GO:0032259">
    <property type="term" value="P:methylation"/>
    <property type="evidence" value="ECO:0007669"/>
    <property type="project" value="UniProtKB-KW"/>
</dbReference>
<keyword evidence="1 5" id="KW-0489">Methyltransferase</keyword>
<dbReference type="Gene3D" id="3.40.50.150">
    <property type="entry name" value="Vaccinia Virus protein VP39"/>
    <property type="match status" value="1"/>
</dbReference>
<dbReference type="InterPro" id="IPR029063">
    <property type="entry name" value="SAM-dependent_MTases_sf"/>
</dbReference>
<dbReference type="GO" id="GO:0102208">
    <property type="term" value="F:2-polyprenyl-6-hydroxyphenol methylase activity"/>
    <property type="evidence" value="ECO:0007669"/>
    <property type="project" value="UniProtKB-EC"/>
</dbReference>
<dbReference type="InterPro" id="IPR013216">
    <property type="entry name" value="Methyltransf_11"/>
</dbReference>
<evidence type="ECO:0000313" key="5">
    <source>
        <dbReference type="EMBL" id="MFG6466471.1"/>
    </source>
</evidence>